<dbReference type="RefSeq" id="WP_255328301.1">
    <property type="nucleotide sequence ID" value="NZ_JAKZEU010000001.1"/>
</dbReference>
<evidence type="ECO:0000256" key="1">
    <source>
        <dbReference type="SAM" id="MobiDB-lite"/>
    </source>
</evidence>
<accession>A0ABT1MM41</accession>
<comment type="caution">
    <text evidence="2">The sequence shown here is derived from an EMBL/GenBank/DDBJ whole genome shotgun (WGS) entry which is preliminary data.</text>
</comment>
<keyword evidence="3" id="KW-1185">Reference proteome</keyword>
<sequence>MIGHRLPRPVIPFRHASLMASLVAGLLAPIKADAADETKRALILAYGDSAASADALAVSRAALAAGFEVRRIERPASLPQIPHLAETGQLLVYVAGASSDATPDALIEMYGQSRTLGLVIETCGEGFESEPAPEIGENPASVMIALSASQDQACGTNRVTDAVIGALAGAPGDLAGALSQTGLPFAAGPDWKRSAVTVADSPPSDSLIVAAPAPVIFQPGAGTSGVQVYRAAAPAQRLPAQDRSIRPVPPGYPDPSVIVGEGLPDLAGPTESQPGQILSGETLGIDYAERERIRAEDPELFQRLMESGGFDPDAEQMAAAIQAELQRVDCYGSGVDGVWGNGSRQAVDRYFSLAGARPPGREPDTVLFRAIAGGPPDLRCPPVVAQPTAVSSSRNTRSTSQPARAAPQPARSQPPAPSGDRQINPRTLGTGIFR</sequence>
<feature type="compositionally biased region" description="Polar residues" evidence="1">
    <location>
        <begin position="388"/>
        <end position="399"/>
    </location>
</feature>
<feature type="compositionally biased region" description="Low complexity" evidence="1">
    <location>
        <begin position="400"/>
        <end position="411"/>
    </location>
</feature>
<feature type="region of interest" description="Disordered" evidence="1">
    <location>
        <begin position="377"/>
        <end position="434"/>
    </location>
</feature>
<geneLocation type="plasmid" evidence="2">
    <name>unnamed1</name>
</geneLocation>
<proteinExistence type="predicted"/>
<evidence type="ECO:0000313" key="2">
    <source>
        <dbReference type="EMBL" id="MCQ0969355.1"/>
    </source>
</evidence>
<dbReference type="Proteomes" id="UP001203945">
    <property type="component" value="Unassembled WGS sequence"/>
</dbReference>
<reference evidence="2 3" key="1">
    <citation type="submission" date="2022-03" db="EMBL/GenBank/DDBJ databases">
        <authorList>
            <person name="He Y."/>
        </authorList>
    </citation>
    <scope>NUCLEOTIDE SEQUENCE [LARGE SCALE GENOMIC DNA]</scope>
    <source>
        <strain evidence="2 3">TK19116</strain>
        <plasmid evidence="2">unnamed1</plasmid>
    </source>
</reference>
<evidence type="ECO:0000313" key="3">
    <source>
        <dbReference type="Proteomes" id="UP001203945"/>
    </source>
</evidence>
<protein>
    <submittedName>
        <fullName evidence="2">Uncharacterized protein</fullName>
    </submittedName>
</protein>
<dbReference type="EMBL" id="JAKZEU010000001">
    <property type="protein sequence ID" value="MCQ0969355.1"/>
    <property type="molecule type" value="Genomic_DNA"/>
</dbReference>
<gene>
    <name evidence="2" type="ORF">MLD63_02740</name>
</gene>
<keyword evidence="2" id="KW-0614">Plasmid</keyword>
<name>A0ABT1MM41_9RHOB</name>
<organism evidence="2 3">
    <name type="scientific">Paracoccus albicereus</name>
    <dbReference type="NCBI Taxonomy" id="2922394"/>
    <lineage>
        <taxon>Bacteria</taxon>
        <taxon>Pseudomonadati</taxon>
        <taxon>Pseudomonadota</taxon>
        <taxon>Alphaproteobacteria</taxon>
        <taxon>Rhodobacterales</taxon>
        <taxon>Paracoccaceae</taxon>
        <taxon>Paracoccus</taxon>
    </lineage>
</organism>